<organism evidence="1">
    <name type="scientific">Woronichinia naegeliana WA131</name>
    <dbReference type="NCBI Taxonomy" id="2824559"/>
    <lineage>
        <taxon>Bacteria</taxon>
        <taxon>Bacillati</taxon>
        <taxon>Cyanobacteriota</taxon>
        <taxon>Cyanophyceae</taxon>
        <taxon>Synechococcales</taxon>
        <taxon>Coelosphaeriaceae</taxon>
        <taxon>Woronichinia</taxon>
    </lineage>
</organism>
<evidence type="ECO:0000313" key="1">
    <source>
        <dbReference type="EMBL" id="UXE60328.1"/>
    </source>
</evidence>
<proteinExistence type="predicted"/>
<dbReference type="KEGG" id="wna:KA717_32870"/>
<dbReference type="Proteomes" id="UP001065613">
    <property type="component" value="Chromosome"/>
</dbReference>
<gene>
    <name evidence="1" type="ORF">KA717_32870</name>
    <name evidence="2" type="ORF">KA717_32885</name>
</gene>
<reference evidence="1" key="1">
    <citation type="submission" date="2021-04" db="EMBL/GenBank/DDBJ databases">
        <title>Genome sequence of Woronichinia naegeliana from Washington state freshwater lake bloom.</title>
        <authorList>
            <person name="Dreher T.W."/>
        </authorList>
    </citation>
    <scope>NUCLEOTIDE SEQUENCE</scope>
    <source>
        <strain evidence="1">WA131</strain>
    </source>
</reference>
<dbReference type="AlphaFoldDB" id="A0A977PVM9"/>
<accession>A0A977PVM9</accession>
<name>A0A977PVM9_9CYAN</name>
<protein>
    <submittedName>
        <fullName evidence="1">Uncharacterized protein</fullName>
    </submittedName>
</protein>
<sequence>MAKSQSFEETYPNLARFIDGSSGGWIELGDSEHINSFARAYDMGGTIYEGKSSYKTVDAALQDLEKHVAEYMEENGID</sequence>
<dbReference type="EMBL" id="CP073041">
    <property type="protein sequence ID" value="UXE60329.1"/>
    <property type="molecule type" value="Genomic_DNA"/>
</dbReference>
<dbReference type="EMBL" id="CP073041">
    <property type="protein sequence ID" value="UXE60328.1"/>
    <property type="molecule type" value="Genomic_DNA"/>
</dbReference>
<dbReference type="KEGG" id="wna:KA717_32885"/>
<evidence type="ECO:0000313" key="2">
    <source>
        <dbReference type="EMBL" id="UXE60329.1"/>
    </source>
</evidence>